<dbReference type="OrthoDB" id="5395091at2759"/>
<evidence type="ECO:0000313" key="1">
    <source>
        <dbReference type="EMBL" id="KAF9461806.1"/>
    </source>
</evidence>
<keyword evidence="2" id="KW-1185">Reference proteome</keyword>
<reference evidence="1" key="1">
    <citation type="submission" date="2020-11" db="EMBL/GenBank/DDBJ databases">
        <authorList>
            <consortium name="DOE Joint Genome Institute"/>
            <person name="Ahrendt S."/>
            <person name="Riley R."/>
            <person name="Andreopoulos W."/>
            <person name="Labutti K."/>
            <person name="Pangilinan J."/>
            <person name="Ruiz-Duenas F.J."/>
            <person name="Barrasa J.M."/>
            <person name="Sanchez-Garcia M."/>
            <person name="Camarero S."/>
            <person name="Miyauchi S."/>
            <person name="Serrano A."/>
            <person name="Linde D."/>
            <person name="Babiker R."/>
            <person name="Drula E."/>
            <person name="Ayuso-Fernandez I."/>
            <person name="Pacheco R."/>
            <person name="Padilla G."/>
            <person name="Ferreira P."/>
            <person name="Barriuso J."/>
            <person name="Kellner H."/>
            <person name="Castanera R."/>
            <person name="Alfaro M."/>
            <person name="Ramirez L."/>
            <person name="Pisabarro A.G."/>
            <person name="Kuo A."/>
            <person name="Tritt A."/>
            <person name="Lipzen A."/>
            <person name="He G."/>
            <person name="Yan M."/>
            <person name="Ng V."/>
            <person name="Cullen D."/>
            <person name="Martin F."/>
            <person name="Rosso M.-N."/>
            <person name="Henrissat B."/>
            <person name="Hibbett D."/>
            <person name="Martinez A.T."/>
            <person name="Grigoriev I.V."/>
        </authorList>
    </citation>
    <scope>NUCLEOTIDE SEQUENCE</scope>
    <source>
        <strain evidence="1">CBS 247.69</strain>
    </source>
</reference>
<protein>
    <submittedName>
        <fullName evidence="1">Uncharacterized protein</fullName>
    </submittedName>
</protein>
<gene>
    <name evidence="1" type="ORF">BDZ94DRAFT_1263033</name>
</gene>
<dbReference type="EMBL" id="MU150279">
    <property type="protein sequence ID" value="KAF9461806.1"/>
    <property type="molecule type" value="Genomic_DNA"/>
</dbReference>
<dbReference type="Proteomes" id="UP000807353">
    <property type="component" value="Unassembled WGS sequence"/>
</dbReference>
<proteinExistence type="predicted"/>
<evidence type="ECO:0000313" key="2">
    <source>
        <dbReference type="Proteomes" id="UP000807353"/>
    </source>
</evidence>
<organism evidence="1 2">
    <name type="scientific">Collybia nuda</name>
    <dbReference type="NCBI Taxonomy" id="64659"/>
    <lineage>
        <taxon>Eukaryota</taxon>
        <taxon>Fungi</taxon>
        <taxon>Dikarya</taxon>
        <taxon>Basidiomycota</taxon>
        <taxon>Agaricomycotina</taxon>
        <taxon>Agaricomycetes</taxon>
        <taxon>Agaricomycetidae</taxon>
        <taxon>Agaricales</taxon>
        <taxon>Tricholomatineae</taxon>
        <taxon>Clitocybaceae</taxon>
        <taxon>Collybia</taxon>
    </lineage>
</organism>
<name>A0A9P5Y5S5_9AGAR</name>
<comment type="caution">
    <text evidence="1">The sequence shown here is derived from an EMBL/GenBank/DDBJ whole genome shotgun (WGS) entry which is preliminary data.</text>
</comment>
<sequence>MSLPTIHTMLIGPHPVPIIDPGICEIFSSIPDQQQQFLISEIQSFIEQVELDGSIMHLLRLGVLTPETMNEKYRKKDLLLTMAYWQLTQFYRYSTPSRISEAVPALRVVISIHKRLNPSNRTIPLVPLAHLGVALSRSRKHDDEALEILRKVLSRPYNAFDSFEKILLWPRAELSRLLRRFGRTAEAKKHEDLLRSWMLDHSDTVTFDEFDTLVSDDTDSGINYILAHEDMRDFFNAEPNMNSLLSQF</sequence>
<accession>A0A9P5Y5S5</accession>
<dbReference type="AlphaFoldDB" id="A0A9P5Y5S5"/>